<dbReference type="Proteomes" id="UP000075230">
    <property type="component" value="Unassembled WGS sequence"/>
</dbReference>
<evidence type="ECO:0000313" key="6">
    <source>
        <dbReference type="Proteomes" id="UP000661280"/>
    </source>
</evidence>
<evidence type="ECO:0000256" key="1">
    <source>
        <dbReference type="SAM" id="MobiDB-lite"/>
    </source>
</evidence>
<proteinExistence type="predicted"/>
<feature type="domain" description="Heterokaryon incompatibility" evidence="2">
    <location>
        <begin position="253"/>
        <end position="428"/>
    </location>
</feature>
<dbReference type="VEuPathDB" id="FungiDB:ASPFODRAFT_44000"/>
<protein>
    <submittedName>
        <fullName evidence="4">Heterokaryon incompatibility protein</fullName>
    </submittedName>
</protein>
<feature type="region of interest" description="Disordered" evidence="1">
    <location>
        <begin position="781"/>
        <end position="803"/>
    </location>
</feature>
<reference evidence="4 5" key="1">
    <citation type="journal article" date="2016" name="DNA Res.">
        <title>Genome sequence of Aspergillus luchuensis NBRC 4314.</title>
        <authorList>
            <person name="Yamada O."/>
            <person name="Machida M."/>
            <person name="Hosoyama A."/>
            <person name="Goto M."/>
            <person name="Takahashi T."/>
            <person name="Futagami T."/>
            <person name="Yamagata Y."/>
            <person name="Takeuchi M."/>
            <person name="Kobayashi T."/>
            <person name="Koike H."/>
            <person name="Abe K."/>
            <person name="Asai K."/>
            <person name="Arita M."/>
            <person name="Fujita N."/>
            <person name="Fukuda K."/>
            <person name="Higa K."/>
            <person name="Horikawa H."/>
            <person name="Ishikawa T."/>
            <person name="Jinno K."/>
            <person name="Kato Y."/>
            <person name="Kirimura K."/>
            <person name="Mizutani O."/>
            <person name="Nakasone K."/>
            <person name="Sano M."/>
            <person name="Shiraishi Y."/>
            <person name="Tsukahara M."/>
            <person name="Gomi K."/>
        </authorList>
    </citation>
    <scope>NUCLEOTIDE SEQUENCE [LARGE SCALE GENOMIC DNA]</scope>
    <source>
        <strain evidence="4 5">RIB 2604</strain>
    </source>
</reference>
<dbReference type="Proteomes" id="UP000661280">
    <property type="component" value="Chromosome 4"/>
</dbReference>
<sequence>MAEECYEPEDAFSTTLVSDGKDEQTALLCDQCRGLELTVDKFIIEAGPSLIHMSTAQHYQPTKSEGKFRVKSGRNWEHFSTLQRLKERRQTCPLCDLIYRAINRYGKNIDDDTSCSLSWEVHGRAPQKSGKGFVNKTRRMKLSWGEISGSRREVYLMLVAPHDPLQPNSDASAKYRKGNHFLGRSLGDRKEKQALIKSWIDLCVKDHELCRDNHGSDGEFRNLIKQSYFGVVDVADMQLKSLPLKEDGSPEPYVALSYVWGQKVQDEPTYTTNRRTVMTHILHGGLETAWERLPRTIQDAMLLVSRLGYRYLWIDSLCIVQDSKSSWQLNASAMHLVYGNAQFTICAADGEDSSVGLRAVKPVLRTMRPVASPREAMASVFDPEDLNEVDSQPMNAECGPGVRLMVSRPLEAVIGDSIWSKRAWTFQERILSRRCLIFAEGRAYWQCREISISQDIHTDGRSKGLSLDPITSPLRTLQLLQSRPLWSYMSYVRMYSGRHLTNQRDALAAFRGVSWLLERYMNTTFVFGLPASHFDLALLWSLSEASSWRKPGRGSQIRQQTCTVDDQGNCTCRAEHDYLRGEEFPTWAWAGWIGARTEYQPGMLESCSGNIQEWLVSHTWIQWHVRDQKGRLQPLWDFISRDSKPRSDPAPQAKRDGLWGGYPAPCSLSSQSRHSEARNGSSRRRADYFEDTRQSRSSNLSQGDPSSSDSDSSRSSPSKGRDPSRRHPREDTSEGATGTESGSWGAYHSMSEKVSRGRRNGERHRNTHKYAYRTNKHYRLHNSKRTVPVGSDSSSNDPELNRQGKALHGDKLYHYAPRPPMHATINSQSLPRMDNYGRLISDSIPHDDTELAAIIPDSPFGVVRRKVGRKKKSSKTPRFMPILQFCTWRSELYVMARDPCKIPVAKGLGAGLRWCDIVDTEGDWCGSIVLDEESAAKRHGHMCTFIALSEAKGFTMDECPTWTYYIPKEREESEWDVYYVLLLERKEEHGLWERAGLGKAFQAAFRGDVWAEIKLG</sequence>
<reference evidence="3" key="3">
    <citation type="submission" date="2021-01" db="EMBL/GenBank/DDBJ databases">
        <authorList>
            <consortium name="Aspergillus luchuensis mut. kawachii IFO 4304 genome sequencing consortium"/>
            <person name="Kazuki M."/>
            <person name="Futagami T."/>
        </authorList>
    </citation>
    <scope>NUCLEOTIDE SEQUENCE</scope>
    <source>
        <strain evidence="3">IFO 4308</strain>
    </source>
</reference>
<feature type="compositionally biased region" description="Basic and acidic residues" evidence="1">
    <location>
        <begin position="719"/>
        <end position="732"/>
    </location>
</feature>
<dbReference type="OrthoDB" id="2958217at2759"/>
<dbReference type="AlphaFoldDB" id="A0A146EYJ2"/>
<feature type="compositionally biased region" description="Basic and acidic residues" evidence="1">
    <location>
        <begin position="640"/>
        <end position="657"/>
    </location>
</feature>
<evidence type="ECO:0000259" key="2">
    <source>
        <dbReference type="Pfam" id="PF06985"/>
    </source>
</evidence>
<reference evidence="5" key="2">
    <citation type="submission" date="2016-02" db="EMBL/GenBank/DDBJ databases">
        <title>Genome sequencing of Aspergillus luchuensis NBRC 4314.</title>
        <authorList>
            <person name="Yamada O."/>
        </authorList>
    </citation>
    <scope>NUCLEOTIDE SEQUENCE [LARGE SCALE GENOMIC DNA]</scope>
    <source>
        <strain evidence="5">RIB 2604</strain>
    </source>
</reference>
<feature type="compositionally biased region" description="Basic and acidic residues" evidence="1">
    <location>
        <begin position="684"/>
        <end position="694"/>
    </location>
</feature>
<name>A0A146EYJ2_ASPKA</name>
<dbReference type="PANTHER" id="PTHR33112:SF12">
    <property type="entry name" value="HETEROKARYON INCOMPATIBILITY DOMAIN-CONTAINING PROTEIN"/>
    <property type="match status" value="1"/>
</dbReference>
<organism evidence="4 5">
    <name type="scientific">Aspergillus kawachii</name>
    <name type="common">White koji mold</name>
    <name type="synonym">Aspergillus awamori var. kawachi</name>
    <dbReference type="NCBI Taxonomy" id="1069201"/>
    <lineage>
        <taxon>Eukaryota</taxon>
        <taxon>Fungi</taxon>
        <taxon>Dikarya</taxon>
        <taxon>Ascomycota</taxon>
        <taxon>Pezizomycotina</taxon>
        <taxon>Eurotiomycetes</taxon>
        <taxon>Eurotiomycetidae</taxon>
        <taxon>Eurotiales</taxon>
        <taxon>Aspergillaceae</taxon>
        <taxon>Aspergillus</taxon>
        <taxon>Aspergillus subgen. Circumdati</taxon>
    </lineage>
</organism>
<feature type="compositionally biased region" description="Low complexity" evidence="1">
    <location>
        <begin position="697"/>
        <end position="718"/>
    </location>
</feature>
<accession>A0A146EYJ2</accession>
<dbReference type="GeneID" id="64960930"/>
<dbReference type="KEGG" id="aluc:AKAW2_41291A"/>
<dbReference type="RefSeq" id="XP_041543371.1">
    <property type="nucleotide sequence ID" value="XM_041689714.1"/>
</dbReference>
<dbReference type="EMBL" id="AP024428">
    <property type="protein sequence ID" value="BCR99608.1"/>
    <property type="molecule type" value="Genomic_DNA"/>
</dbReference>
<evidence type="ECO:0000313" key="3">
    <source>
        <dbReference type="EMBL" id="BCR99608.1"/>
    </source>
</evidence>
<evidence type="ECO:0000313" key="5">
    <source>
        <dbReference type="Proteomes" id="UP000075230"/>
    </source>
</evidence>
<gene>
    <name evidence="3" type="ORF">AKAW2_41291A</name>
    <name evidence="4" type="ORF">RIB2604_00400600</name>
</gene>
<evidence type="ECO:0000313" key="4">
    <source>
        <dbReference type="EMBL" id="GAT19128.1"/>
    </source>
</evidence>
<dbReference type="PANTHER" id="PTHR33112">
    <property type="entry name" value="DOMAIN PROTEIN, PUTATIVE-RELATED"/>
    <property type="match status" value="1"/>
</dbReference>
<reference evidence="3" key="4">
    <citation type="submission" date="2021-02" db="EMBL/GenBank/DDBJ databases">
        <title>Aspergillus luchuensis mut. kawachii IFO 4304 genome sequence.</title>
        <authorList>
            <person name="Mori K."/>
            <person name="Kadooka C."/>
            <person name="Goto M."/>
            <person name="Futagami T."/>
        </authorList>
    </citation>
    <scope>NUCLEOTIDE SEQUENCE</scope>
    <source>
        <strain evidence="3">IFO 4308</strain>
    </source>
</reference>
<feature type="region of interest" description="Disordered" evidence="1">
    <location>
        <begin position="640"/>
        <end position="769"/>
    </location>
</feature>
<dbReference type="InterPro" id="IPR010730">
    <property type="entry name" value="HET"/>
</dbReference>
<keyword evidence="6" id="KW-1185">Reference proteome</keyword>
<dbReference type="Pfam" id="PF06985">
    <property type="entry name" value="HET"/>
    <property type="match status" value="1"/>
</dbReference>
<feature type="compositionally biased region" description="Basic and acidic residues" evidence="1">
    <location>
        <begin position="750"/>
        <end position="764"/>
    </location>
</feature>
<dbReference type="EMBL" id="BCWF01000004">
    <property type="protein sequence ID" value="GAT19128.1"/>
    <property type="molecule type" value="Genomic_DNA"/>
</dbReference>